<evidence type="ECO:0000313" key="9">
    <source>
        <dbReference type="EMBL" id="KTS12446.1"/>
    </source>
</evidence>
<dbReference type="InterPro" id="IPR009027">
    <property type="entry name" value="Ribosomal_bL9/RNase_H1_N"/>
</dbReference>
<evidence type="ECO:0000313" key="10">
    <source>
        <dbReference type="Proteomes" id="UP000072189"/>
    </source>
</evidence>
<dbReference type="GO" id="GO:0006412">
    <property type="term" value="P:translation"/>
    <property type="evidence" value="ECO:0007669"/>
    <property type="project" value="UniProtKB-UniRule"/>
</dbReference>
<proteinExistence type="inferred from homology"/>
<keyword evidence="2 7" id="KW-0699">rRNA-binding</keyword>
<comment type="caution">
    <text evidence="9">The sequence shown here is derived from an EMBL/GenBank/DDBJ whole genome shotgun (WGS) entry which is preliminary data.</text>
</comment>
<dbReference type="PATRIC" id="fig|2033.4.peg.1556"/>
<dbReference type="GO" id="GO:0003735">
    <property type="term" value="F:structural constituent of ribosome"/>
    <property type="evidence" value="ECO:0007669"/>
    <property type="project" value="InterPro"/>
</dbReference>
<dbReference type="EMBL" id="LDRV01000048">
    <property type="protein sequence ID" value="KTS12446.1"/>
    <property type="molecule type" value="Genomic_DNA"/>
</dbReference>
<dbReference type="Pfam" id="PF01281">
    <property type="entry name" value="Ribosomal_L9_N"/>
    <property type="match status" value="1"/>
</dbReference>
<reference evidence="9 10" key="1">
    <citation type="journal article" date="2016" name="Front. Microbiol.">
        <title>Genomic Resource of Rice Seed Associated Bacteria.</title>
        <authorList>
            <person name="Midha S."/>
            <person name="Bansal K."/>
            <person name="Sharma S."/>
            <person name="Kumar N."/>
            <person name="Patil P.P."/>
            <person name="Chaudhry V."/>
            <person name="Patil P.B."/>
        </authorList>
    </citation>
    <scope>NUCLEOTIDE SEQUENCE [LARGE SCALE GENOMIC DNA]</scope>
    <source>
        <strain evidence="9 10">RSA3</strain>
    </source>
</reference>
<evidence type="ECO:0000256" key="1">
    <source>
        <dbReference type="ARBA" id="ARBA00010605"/>
    </source>
</evidence>
<keyword evidence="5 7" id="KW-0687">Ribonucleoprotein</keyword>
<dbReference type="InterPro" id="IPR036935">
    <property type="entry name" value="Ribosomal_bL9_N_sf"/>
</dbReference>
<name>A0A147F814_MICTE</name>
<dbReference type="NCBIfam" id="TIGR00158">
    <property type="entry name" value="L9"/>
    <property type="match status" value="1"/>
</dbReference>
<comment type="similarity">
    <text evidence="1 7">Belongs to the bacterial ribosomal protein bL9 family.</text>
</comment>
<feature type="domain" description="Ribosomal protein L9" evidence="8">
    <location>
        <begin position="14"/>
        <end position="41"/>
    </location>
</feature>
<organism evidence="9 10">
    <name type="scientific">Microbacterium testaceum</name>
    <name type="common">Aureobacterium testaceum</name>
    <name type="synonym">Brevibacterium testaceum</name>
    <dbReference type="NCBI Taxonomy" id="2033"/>
    <lineage>
        <taxon>Bacteria</taxon>
        <taxon>Bacillati</taxon>
        <taxon>Actinomycetota</taxon>
        <taxon>Actinomycetes</taxon>
        <taxon>Micrococcales</taxon>
        <taxon>Microbacteriaceae</taxon>
        <taxon>Microbacterium</taxon>
    </lineage>
</organism>
<keyword evidence="4 7" id="KW-0689">Ribosomal protein</keyword>
<dbReference type="InterPro" id="IPR020594">
    <property type="entry name" value="Ribosomal_bL9_bac/chp"/>
</dbReference>
<comment type="function">
    <text evidence="7">Binds to the 23S rRNA.</text>
</comment>
<dbReference type="RefSeq" id="WP_058597356.1">
    <property type="nucleotide sequence ID" value="NZ_JBFBMN010000002.1"/>
</dbReference>
<gene>
    <name evidence="7" type="primary">rplI</name>
    <name evidence="9" type="ORF">RSA3_08395</name>
</gene>
<dbReference type="GO" id="GO:1990904">
    <property type="term" value="C:ribonucleoprotein complex"/>
    <property type="evidence" value="ECO:0007669"/>
    <property type="project" value="UniProtKB-KW"/>
</dbReference>
<evidence type="ECO:0000256" key="5">
    <source>
        <dbReference type="ARBA" id="ARBA00023274"/>
    </source>
</evidence>
<dbReference type="Gene3D" id="3.10.430.100">
    <property type="entry name" value="Ribosomal protein L9, C-terminal domain"/>
    <property type="match status" value="1"/>
</dbReference>
<dbReference type="InterPro" id="IPR000244">
    <property type="entry name" value="Ribosomal_bL9"/>
</dbReference>
<accession>A0A147F814</accession>
<dbReference type="SUPFAM" id="SSF55653">
    <property type="entry name" value="Ribosomal protein L9 C-domain"/>
    <property type="match status" value="1"/>
</dbReference>
<dbReference type="AlphaFoldDB" id="A0A147F814"/>
<evidence type="ECO:0000259" key="8">
    <source>
        <dbReference type="PROSITE" id="PS00651"/>
    </source>
</evidence>
<evidence type="ECO:0000256" key="4">
    <source>
        <dbReference type="ARBA" id="ARBA00022980"/>
    </source>
</evidence>
<dbReference type="InterPro" id="IPR036791">
    <property type="entry name" value="Ribosomal_bL9_C_sf"/>
</dbReference>
<dbReference type="GO" id="GO:0005840">
    <property type="term" value="C:ribosome"/>
    <property type="evidence" value="ECO:0007669"/>
    <property type="project" value="UniProtKB-KW"/>
</dbReference>
<evidence type="ECO:0000256" key="7">
    <source>
        <dbReference type="HAMAP-Rule" id="MF_00503"/>
    </source>
</evidence>
<dbReference type="Gene3D" id="3.40.5.10">
    <property type="entry name" value="Ribosomal protein L9, N-terminal domain"/>
    <property type="match status" value="1"/>
</dbReference>
<dbReference type="HAMAP" id="MF_00503">
    <property type="entry name" value="Ribosomal_bL9"/>
    <property type="match status" value="1"/>
</dbReference>
<dbReference type="Pfam" id="PF03948">
    <property type="entry name" value="Ribosomal_L9_C"/>
    <property type="match status" value="1"/>
</dbReference>
<evidence type="ECO:0000256" key="2">
    <source>
        <dbReference type="ARBA" id="ARBA00022730"/>
    </source>
</evidence>
<dbReference type="InterPro" id="IPR020069">
    <property type="entry name" value="Ribosomal_bL9_C"/>
</dbReference>
<sequence length="150" mass="15786">MAKLILTNEVTGLGSAGDVVEVKNGYARNYLIPQGFAVAWSRGGEKQVASIRAAREARAIHAHEDAVALKNTLESNTVKLSVKAGNEGRLFGSVKPGDVADAVKAAGLGELDKRKIQITSAIKSVGEHEATVRLRDDVTAVITLQVVAAK</sequence>
<dbReference type="GO" id="GO:0019843">
    <property type="term" value="F:rRNA binding"/>
    <property type="evidence" value="ECO:0007669"/>
    <property type="project" value="UniProtKB-UniRule"/>
</dbReference>
<dbReference type="OrthoDB" id="9788336at2"/>
<evidence type="ECO:0000256" key="3">
    <source>
        <dbReference type="ARBA" id="ARBA00022884"/>
    </source>
</evidence>
<protein>
    <recommendedName>
        <fullName evidence="6 7">Large ribosomal subunit protein bL9</fullName>
    </recommendedName>
</protein>
<keyword evidence="3 7" id="KW-0694">RNA-binding</keyword>
<dbReference type="PROSITE" id="PS00651">
    <property type="entry name" value="RIBOSOMAL_L9"/>
    <property type="match status" value="1"/>
</dbReference>
<dbReference type="FunFam" id="3.40.5.10:FF:000003">
    <property type="entry name" value="50S ribosomal protein L9"/>
    <property type="match status" value="1"/>
</dbReference>
<dbReference type="SUPFAM" id="SSF55658">
    <property type="entry name" value="L9 N-domain-like"/>
    <property type="match status" value="1"/>
</dbReference>
<dbReference type="InterPro" id="IPR020070">
    <property type="entry name" value="Ribosomal_bL9_N"/>
</dbReference>
<dbReference type="PANTHER" id="PTHR21368">
    <property type="entry name" value="50S RIBOSOMAL PROTEIN L9"/>
    <property type="match status" value="1"/>
</dbReference>
<evidence type="ECO:0000256" key="6">
    <source>
        <dbReference type="ARBA" id="ARBA00035292"/>
    </source>
</evidence>
<dbReference type="Proteomes" id="UP000072189">
    <property type="component" value="Unassembled WGS sequence"/>
</dbReference>